<dbReference type="SMART" id="SM00256">
    <property type="entry name" value="FBOX"/>
    <property type="match status" value="1"/>
</dbReference>
<evidence type="ECO:0000313" key="4">
    <source>
        <dbReference type="Proteomes" id="UP001311915"/>
    </source>
</evidence>
<evidence type="ECO:0000256" key="1">
    <source>
        <dbReference type="SAM" id="MobiDB-lite"/>
    </source>
</evidence>
<dbReference type="NCBIfam" id="TIGR01640">
    <property type="entry name" value="F_box_assoc_1"/>
    <property type="match status" value="1"/>
</dbReference>
<evidence type="ECO:0000313" key="3">
    <source>
        <dbReference type="EMBL" id="KAK4734250.1"/>
    </source>
</evidence>
<gene>
    <name evidence="3" type="ORF">R3W88_008511</name>
</gene>
<dbReference type="InterPro" id="IPR036047">
    <property type="entry name" value="F-box-like_dom_sf"/>
</dbReference>
<dbReference type="InterPro" id="IPR015915">
    <property type="entry name" value="Kelch-typ_b-propeller"/>
</dbReference>
<dbReference type="SUPFAM" id="SSF117281">
    <property type="entry name" value="Kelch motif"/>
    <property type="match status" value="1"/>
</dbReference>
<evidence type="ECO:0000259" key="2">
    <source>
        <dbReference type="PROSITE" id="PS50181"/>
    </source>
</evidence>
<proteinExistence type="predicted"/>
<name>A0AAV9MB53_9SOLN</name>
<dbReference type="InterPro" id="IPR017451">
    <property type="entry name" value="F-box-assoc_interact_dom"/>
</dbReference>
<dbReference type="EMBL" id="JAWPEI010000002">
    <property type="protein sequence ID" value="KAK4734250.1"/>
    <property type="molecule type" value="Genomic_DNA"/>
</dbReference>
<dbReference type="Pfam" id="PF00646">
    <property type="entry name" value="F-box"/>
    <property type="match status" value="1"/>
</dbReference>
<accession>A0AAV9MB53</accession>
<dbReference type="PROSITE" id="PS50181">
    <property type="entry name" value="FBOX"/>
    <property type="match status" value="1"/>
</dbReference>
<comment type="caution">
    <text evidence="3">The sequence shown here is derived from an EMBL/GenBank/DDBJ whole genome shotgun (WGS) entry which is preliminary data.</text>
</comment>
<reference evidence="3 4" key="1">
    <citation type="submission" date="2023-10" db="EMBL/GenBank/DDBJ databases">
        <title>Genome-Wide Identification Analysis in wild type Solanum Pinnatisectum Reveals Some Genes Defensing Phytophthora Infestans.</title>
        <authorList>
            <person name="Sun C."/>
        </authorList>
    </citation>
    <scope>NUCLEOTIDE SEQUENCE [LARGE SCALE GENOMIC DNA]</scope>
    <source>
        <strain evidence="3">LQN</strain>
        <tissue evidence="3">Leaf</tissue>
    </source>
</reference>
<dbReference type="Gene3D" id="1.20.1280.50">
    <property type="match status" value="1"/>
</dbReference>
<dbReference type="InterPro" id="IPR006527">
    <property type="entry name" value="F-box-assoc_dom_typ1"/>
</dbReference>
<dbReference type="PANTHER" id="PTHR31672">
    <property type="entry name" value="BNACNNG10540D PROTEIN"/>
    <property type="match status" value="1"/>
</dbReference>
<sequence length="377" mass="43749">MAESEGDEASNLHPKRRKRTNSAQLPSTSIKDSVLMTIPILPAELITEILLRLSVKPLLKFRSVSKSWLDLISTLEFINTHLSKSANNEDLTHHRLMLSFNQPKYNLKDCSVSSLINGSVTEALNLEYPRIKYRRSVEIVGSINGLICLKLPDCRDKWCSGRHSMYGFGFDEVHGDYKVVVGFHNESYAYSFLVKVKMYSLNSNSWTSIEDFETGNICTKSGMFVNGKLLWANDIYHTSGSDIISFDLADRTWGKVQQPYYGERDFCWTLRVLESDLLCFEYGVKESWIKMFNINIPCDPMIGYRCLCFCMSNKGEILFQFGSTFMIYNPRDHSIIQRSPHLEVTHYDYKASIYIESLVWPFFKRKKSWMQQRRRLK</sequence>
<dbReference type="InterPro" id="IPR001810">
    <property type="entry name" value="F-box_dom"/>
</dbReference>
<dbReference type="PANTHER" id="PTHR31672:SF13">
    <property type="entry name" value="F-BOX PROTEIN CPR30-LIKE"/>
    <property type="match status" value="1"/>
</dbReference>
<keyword evidence="4" id="KW-1185">Reference proteome</keyword>
<dbReference type="AlphaFoldDB" id="A0AAV9MB53"/>
<dbReference type="Pfam" id="PF07734">
    <property type="entry name" value="FBA_1"/>
    <property type="match status" value="1"/>
</dbReference>
<dbReference type="SUPFAM" id="SSF81383">
    <property type="entry name" value="F-box domain"/>
    <property type="match status" value="1"/>
</dbReference>
<organism evidence="3 4">
    <name type="scientific">Solanum pinnatisectum</name>
    <name type="common">tansyleaf nightshade</name>
    <dbReference type="NCBI Taxonomy" id="50273"/>
    <lineage>
        <taxon>Eukaryota</taxon>
        <taxon>Viridiplantae</taxon>
        <taxon>Streptophyta</taxon>
        <taxon>Embryophyta</taxon>
        <taxon>Tracheophyta</taxon>
        <taxon>Spermatophyta</taxon>
        <taxon>Magnoliopsida</taxon>
        <taxon>eudicotyledons</taxon>
        <taxon>Gunneridae</taxon>
        <taxon>Pentapetalae</taxon>
        <taxon>asterids</taxon>
        <taxon>lamiids</taxon>
        <taxon>Solanales</taxon>
        <taxon>Solanaceae</taxon>
        <taxon>Solanoideae</taxon>
        <taxon>Solaneae</taxon>
        <taxon>Solanum</taxon>
    </lineage>
</organism>
<protein>
    <recommendedName>
        <fullName evidence="2">F-box domain-containing protein</fullName>
    </recommendedName>
</protein>
<dbReference type="InterPro" id="IPR050796">
    <property type="entry name" value="SCF_F-box_component"/>
</dbReference>
<dbReference type="Proteomes" id="UP001311915">
    <property type="component" value="Unassembled WGS sequence"/>
</dbReference>
<feature type="domain" description="F-box" evidence="2">
    <location>
        <begin position="35"/>
        <end position="81"/>
    </location>
</feature>
<feature type="region of interest" description="Disordered" evidence="1">
    <location>
        <begin position="1"/>
        <end position="25"/>
    </location>
</feature>